<dbReference type="Pfam" id="PF16407">
    <property type="entry name" value="PKD_2"/>
    <property type="match status" value="1"/>
</dbReference>
<evidence type="ECO:0000313" key="1">
    <source>
        <dbReference type="EMBL" id="TDQ11156.1"/>
    </source>
</evidence>
<dbReference type="RefSeq" id="WP_133574253.1">
    <property type="nucleotide sequence ID" value="NZ_SNYC01000003.1"/>
</dbReference>
<sequence length="517" mass="56601">MNFKNNKILSALLLLTLTYTTGCYKDKSNDGLTPINTVQITDPLTAGTVTVFQGDVLRLKPTLTLSMTEKMDKLEFSWLVYNSNGQISLASPRAVISNQYELNYLIQGEPFILGEPYIVRLAVKDTETGVISYINYKVSIGNKYGTGWLVLEDKAGNGDLSFIFPDSTVEHQIYSSRNTAPLVGPKKLELTPFVITDGISDVGKRLYILAETGSQEYNYLTMVKKFDYGFEFYIAPTIQKPTVMTWLSTTSGSTRSANIGIVINNGKAHSNLVGGFPGTKKWGDIALTPQGTTNYSLAPYAVGGPGVAAMIYDNTSKRFYNIIAFSNTPGAGSLTAFPAIANTPGQFDLNNVGKTMIFQDSSDVVHTYNSVMKGDDNLPYLYRYKTANTSTATPNLSISNIQMNAPGILNYTAAASSTNTGHIYYSNANVISRYEVGSNSIVETYTFPAGENVTAIKYAKYNFNDKEAVKRARLVVGTWNGTEGKLYYFALSQTGSIGSYTKQFTGFGKIVDLAYKY</sequence>
<evidence type="ECO:0000313" key="2">
    <source>
        <dbReference type="Proteomes" id="UP000295620"/>
    </source>
</evidence>
<dbReference type="InterPro" id="IPR032183">
    <property type="entry name" value="PKD-like"/>
</dbReference>
<dbReference type="AlphaFoldDB" id="A0A4R6SXN3"/>
<dbReference type="OrthoDB" id="1095195at2"/>
<proteinExistence type="predicted"/>
<dbReference type="Proteomes" id="UP000295620">
    <property type="component" value="Unassembled WGS sequence"/>
</dbReference>
<name>A0A4R6SXN3_9SPHI</name>
<gene>
    <name evidence="1" type="ORF">ATK78_0271</name>
</gene>
<dbReference type="EMBL" id="SNYC01000003">
    <property type="protein sequence ID" value="TDQ11156.1"/>
    <property type="molecule type" value="Genomic_DNA"/>
</dbReference>
<protein>
    <submittedName>
        <fullName evidence="1">PKD family protein</fullName>
    </submittedName>
</protein>
<keyword evidence="2" id="KW-1185">Reference proteome</keyword>
<accession>A0A4R6SXN3</accession>
<comment type="caution">
    <text evidence="1">The sequence shown here is derived from an EMBL/GenBank/DDBJ whole genome shotgun (WGS) entry which is preliminary data.</text>
</comment>
<organism evidence="1 2">
    <name type="scientific">Pedobacter metabolipauper</name>
    <dbReference type="NCBI Taxonomy" id="425513"/>
    <lineage>
        <taxon>Bacteria</taxon>
        <taxon>Pseudomonadati</taxon>
        <taxon>Bacteroidota</taxon>
        <taxon>Sphingobacteriia</taxon>
        <taxon>Sphingobacteriales</taxon>
        <taxon>Sphingobacteriaceae</taxon>
        <taxon>Pedobacter</taxon>
    </lineage>
</organism>
<reference evidence="1 2" key="1">
    <citation type="submission" date="2019-03" db="EMBL/GenBank/DDBJ databases">
        <title>Genomic Encyclopedia of Archaeal and Bacterial Type Strains, Phase II (KMG-II): from individual species to whole genera.</title>
        <authorList>
            <person name="Goeker M."/>
        </authorList>
    </citation>
    <scope>NUCLEOTIDE SEQUENCE [LARGE SCALE GENOMIC DNA]</scope>
    <source>
        <strain evidence="1 2">DSM 19035</strain>
    </source>
</reference>